<name>A0A7S4V6R4_9DINO</name>
<dbReference type="AlphaFoldDB" id="A0A7S4V6R4"/>
<proteinExistence type="predicted"/>
<dbReference type="Pfam" id="PF07486">
    <property type="entry name" value="Hydrolase_2"/>
    <property type="match status" value="1"/>
</dbReference>
<evidence type="ECO:0000259" key="2">
    <source>
        <dbReference type="Pfam" id="PF07486"/>
    </source>
</evidence>
<reference evidence="3" key="1">
    <citation type="submission" date="2021-01" db="EMBL/GenBank/DDBJ databases">
        <authorList>
            <person name="Corre E."/>
            <person name="Pelletier E."/>
            <person name="Niang G."/>
            <person name="Scheremetjew M."/>
            <person name="Finn R."/>
            <person name="Kale V."/>
            <person name="Holt S."/>
            <person name="Cochrane G."/>
            <person name="Meng A."/>
            <person name="Brown T."/>
            <person name="Cohen L."/>
        </authorList>
    </citation>
    <scope>NUCLEOTIDE SEQUENCE</scope>
    <source>
        <strain evidence="3">CCMP3105</strain>
    </source>
</reference>
<feature type="region of interest" description="Disordered" evidence="1">
    <location>
        <begin position="142"/>
        <end position="201"/>
    </location>
</feature>
<dbReference type="InterPro" id="IPR011105">
    <property type="entry name" value="Cell_wall_hydrolase_SleB"/>
</dbReference>
<protein>
    <recommendedName>
        <fullName evidence="2">Cell wall hydrolase SleB domain-containing protein</fullName>
    </recommendedName>
</protein>
<gene>
    <name evidence="3" type="ORF">AMON00008_LOCUS18441</name>
</gene>
<feature type="domain" description="Cell wall hydrolase SleB" evidence="2">
    <location>
        <begin position="25"/>
        <end position="139"/>
    </location>
</feature>
<feature type="compositionally biased region" description="Low complexity" evidence="1">
    <location>
        <begin position="143"/>
        <end position="152"/>
    </location>
</feature>
<evidence type="ECO:0000256" key="1">
    <source>
        <dbReference type="SAM" id="MobiDB-lite"/>
    </source>
</evidence>
<dbReference type="EMBL" id="HBNR01027234">
    <property type="protein sequence ID" value="CAE4579817.1"/>
    <property type="molecule type" value="Transcribed_RNA"/>
</dbReference>
<dbReference type="Gene3D" id="6.20.240.60">
    <property type="match status" value="1"/>
</dbReference>
<organism evidence="3">
    <name type="scientific">Alexandrium monilatum</name>
    <dbReference type="NCBI Taxonomy" id="311494"/>
    <lineage>
        <taxon>Eukaryota</taxon>
        <taxon>Sar</taxon>
        <taxon>Alveolata</taxon>
        <taxon>Dinophyceae</taxon>
        <taxon>Gonyaulacales</taxon>
        <taxon>Pyrocystaceae</taxon>
        <taxon>Alexandrium</taxon>
    </lineage>
</organism>
<sequence length="201" mass="21314">MPPKEVERKRKIADVAKTIFNEARGEGMKGMDAVAHVIANRTSSKGFPNEADAVVSARTKNGYQFDGFKASLPTMRDPADQKAYRYCEDLADKLVKKQKVSDTDPTGGALYFDASRTSFDSWGRDKLQYTTQIGAHHFFAERPQNSQSSGPGEQPPGPRPSVSVGSQGLSVRAPVGGGGAVTLSGGPRAVGVGVSVPCGVQ</sequence>
<dbReference type="Gene3D" id="1.10.10.2520">
    <property type="entry name" value="Cell wall hydrolase SleB, domain 1"/>
    <property type="match status" value="1"/>
</dbReference>
<evidence type="ECO:0000313" key="3">
    <source>
        <dbReference type="EMBL" id="CAE4579817.1"/>
    </source>
</evidence>
<dbReference type="GO" id="GO:0016787">
    <property type="term" value="F:hydrolase activity"/>
    <property type="evidence" value="ECO:0007669"/>
    <property type="project" value="InterPro"/>
</dbReference>
<dbReference type="InterPro" id="IPR042047">
    <property type="entry name" value="SleB_dom1"/>
</dbReference>
<accession>A0A7S4V6R4</accession>